<evidence type="ECO:0000256" key="3">
    <source>
        <dbReference type="PIRSR" id="PIRSR000149-1"/>
    </source>
</evidence>
<keyword evidence="2" id="KW-0560">Oxidoreductase</keyword>
<proteinExistence type="inferred from homology"/>
<feature type="binding site" evidence="4">
    <location>
        <begin position="216"/>
        <end position="217"/>
    </location>
    <ligand>
        <name>D-glyceraldehyde 3-phosphate</name>
        <dbReference type="ChEBI" id="CHEBI:59776"/>
    </ligand>
</feature>
<dbReference type="SMART" id="SM00846">
    <property type="entry name" value="Gp_dh_N"/>
    <property type="match status" value="1"/>
</dbReference>
<dbReference type="CDD" id="cd05214">
    <property type="entry name" value="GAPDH_I_N"/>
    <property type="match status" value="1"/>
</dbReference>
<evidence type="ECO:0000256" key="7">
    <source>
        <dbReference type="RuleBase" id="RU000397"/>
    </source>
</evidence>
<keyword evidence="5" id="KW-0547">Nucleotide-binding</keyword>
<evidence type="ECO:0000256" key="6">
    <source>
        <dbReference type="PIRSR" id="PIRSR000149-4"/>
    </source>
</evidence>
<dbReference type="STRING" id="1802443.A2117_01140"/>
<dbReference type="CDD" id="cd18126">
    <property type="entry name" value="GAPDH_I_C"/>
    <property type="match status" value="1"/>
</dbReference>
<evidence type="ECO:0000313" key="10">
    <source>
        <dbReference type="Proteomes" id="UP000179245"/>
    </source>
</evidence>
<dbReference type="InterPro" id="IPR020829">
    <property type="entry name" value="GlycerAld_3-P_DH_cat"/>
</dbReference>
<dbReference type="AlphaFoldDB" id="A0A1G2QPB3"/>
<dbReference type="InterPro" id="IPR020831">
    <property type="entry name" value="GlycerAld/Erythrose_P_DH"/>
</dbReference>
<dbReference type="NCBIfam" id="TIGR01534">
    <property type="entry name" value="GAPDH-I"/>
    <property type="match status" value="1"/>
</dbReference>
<dbReference type="InterPro" id="IPR006424">
    <property type="entry name" value="Glyceraldehyde-3-P_DH_1"/>
</dbReference>
<dbReference type="GO" id="GO:0050661">
    <property type="term" value="F:NADP binding"/>
    <property type="evidence" value="ECO:0007669"/>
    <property type="project" value="InterPro"/>
</dbReference>
<dbReference type="FunFam" id="3.40.50.720:FF:000001">
    <property type="entry name" value="Glyceraldehyde-3-phosphate dehydrogenase"/>
    <property type="match status" value="1"/>
</dbReference>
<feature type="binding site" evidence="5">
    <location>
        <position position="126"/>
    </location>
    <ligand>
        <name>NAD(+)</name>
        <dbReference type="ChEBI" id="CHEBI:57540"/>
    </ligand>
</feature>
<dbReference type="InterPro" id="IPR036291">
    <property type="entry name" value="NAD(P)-bd_dom_sf"/>
</dbReference>
<dbReference type="GO" id="GO:0051287">
    <property type="term" value="F:NAD binding"/>
    <property type="evidence" value="ECO:0007669"/>
    <property type="project" value="InterPro"/>
</dbReference>
<dbReference type="SUPFAM" id="SSF51735">
    <property type="entry name" value="NAD(P)-binding Rossmann-fold domains"/>
    <property type="match status" value="1"/>
</dbReference>
<evidence type="ECO:0000256" key="2">
    <source>
        <dbReference type="ARBA" id="ARBA00023002"/>
    </source>
</evidence>
<evidence type="ECO:0000256" key="5">
    <source>
        <dbReference type="PIRSR" id="PIRSR000149-3"/>
    </source>
</evidence>
<keyword evidence="5" id="KW-0520">NAD</keyword>
<feature type="active site" description="Nucleophile" evidence="3">
    <location>
        <position position="158"/>
    </location>
</feature>
<feature type="binding site" evidence="5">
    <location>
        <position position="327"/>
    </location>
    <ligand>
        <name>NAD(+)</name>
        <dbReference type="ChEBI" id="CHEBI:57540"/>
    </ligand>
</feature>
<dbReference type="FunFam" id="3.30.360.10:FF:000002">
    <property type="entry name" value="Glyceraldehyde-3-phosphate dehydrogenase"/>
    <property type="match status" value="1"/>
</dbReference>
<feature type="binding site" evidence="5">
    <location>
        <position position="34"/>
    </location>
    <ligand>
        <name>NAD(+)</name>
        <dbReference type="ChEBI" id="CHEBI:57540"/>
    </ligand>
</feature>
<dbReference type="InterPro" id="IPR020828">
    <property type="entry name" value="GlycerAld_3-P_DH_NAD(P)-bd"/>
</dbReference>
<dbReference type="PIRSF" id="PIRSF000149">
    <property type="entry name" value="GAP_DH"/>
    <property type="match status" value="1"/>
</dbReference>
<dbReference type="Proteomes" id="UP000179245">
    <property type="component" value="Unassembled WGS sequence"/>
</dbReference>
<dbReference type="EMBL" id="MHTO01000026">
    <property type="protein sequence ID" value="OHA61939.1"/>
    <property type="molecule type" value="Genomic_DNA"/>
</dbReference>
<name>A0A1G2QPB3_9BACT</name>
<dbReference type="PRINTS" id="PR00078">
    <property type="entry name" value="G3PDHDRGNASE"/>
</dbReference>
<dbReference type="GO" id="GO:0006006">
    <property type="term" value="P:glucose metabolic process"/>
    <property type="evidence" value="ECO:0007669"/>
    <property type="project" value="InterPro"/>
</dbReference>
<evidence type="ECO:0000259" key="8">
    <source>
        <dbReference type="SMART" id="SM00846"/>
    </source>
</evidence>
<feature type="binding site" evidence="4">
    <location>
        <position position="188"/>
    </location>
    <ligand>
        <name>D-glyceraldehyde 3-phosphate</name>
        <dbReference type="ChEBI" id="CHEBI:59776"/>
    </ligand>
</feature>
<comment type="caution">
    <text evidence="9">The sequence shown here is derived from an EMBL/GenBank/DDBJ whole genome shotgun (WGS) entry which is preliminary data.</text>
</comment>
<evidence type="ECO:0000313" key="9">
    <source>
        <dbReference type="EMBL" id="OHA61939.1"/>
    </source>
</evidence>
<comment type="similarity">
    <text evidence="1 7">Belongs to the glyceraldehyde-3-phosphate dehydrogenase family.</text>
</comment>
<accession>A0A1G2QPB3</accession>
<evidence type="ECO:0000256" key="1">
    <source>
        <dbReference type="ARBA" id="ARBA00007406"/>
    </source>
</evidence>
<gene>
    <name evidence="9" type="ORF">A2117_01140</name>
</gene>
<feature type="binding site" evidence="4">
    <location>
        <position position="239"/>
    </location>
    <ligand>
        <name>D-glyceraldehyde 3-phosphate</name>
        <dbReference type="ChEBI" id="CHEBI:59776"/>
    </ligand>
</feature>
<sequence>MVKIAINGFGRIGRLTLRRILENHPDLEVVAINDLTDSQTLAYLLKHDSVYGTWGKEVSPGGGDQGSTGKIMVDGKSILVFAEQNILVLPWEKLGIDIVIESTGRFTKRGEAAKHLEAGAKKVVISANAKDADISLVLGVNENQYDPAKHDVISNCSCTTNCAAPTLKVLHDSLGVEKAIMTTIHAVTQTQSLVDGPKTDLREGRAAFQNVIPAGTGASEAIARILPQLEGKISGSAYRVPVISGSVLEIVAQIKKETSVDEINRIFEQAAKNEMKGALAVSHEELVSSDIVGRPEAAIIDLPLTEVINLPKTKDKNLVKVVAWYDNEWGYSCRLVALTEFIARRI</sequence>
<feature type="binding site" evidence="5">
    <location>
        <begin position="11"/>
        <end position="12"/>
    </location>
    <ligand>
        <name>NAD(+)</name>
        <dbReference type="ChEBI" id="CHEBI:57540"/>
    </ligand>
</feature>
<organism evidence="9 10">
    <name type="scientific">Candidatus Wildermuthbacteria bacterium GWA2_46_15</name>
    <dbReference type="NCBI Taxonomy" id="1802443"/>
    <lineage>
        <taxon>Bacteria</taxon>
        <taxon>Candidatus Wildermuthiibacteriota</taxon>
    </lineage>
</organism>
<reference evidence="9 10" key="1">
    <citation type="journal article" date="2016" name="Nat. Commun.">
        <title>Thousands of microbial genomes shed light on interconnected biogeochemical processes in an aquifer system.</title>
        <authorList>
            <person name="Anantharaman K."/>
            <person name="Brown C.T."/>
            <person name="Hug L.A."/>
            <person name="Sharon I."/>
            <person name="Castelle C.J."/>
            <person name="Probst A.J."/>
            <person name="Thomas B.C."/>
            <person name="Singh A."/>
            <person name="Wilkins M.J."/>
            <person name="Karaoz U."/>
            <person name="Brodie E.L."/>
            <person name="Williams K.H."/>
            <person name="Hubbard S.S."/>
            <person name="Banfield J.F."/>
        </authorList>
    </citation>
    <scope>NUCLEOTIDE SEQUENCE [LARGE SCALE GENOMIC DNA]</scope>
</reference>
<feature type="site" description="Activates thiol group during catalysis" evidence="6">
    <location>
        <position position="185"/>
    </location>
</feature>
<evidence type="ECO:0000256" key="4">
    <source>
        <dbReference type="PIRSR" id="PIRSR000149-2"/>
    </source>
</evidence>
<dbReference type="GO" id="GO:0016620">
    <property type="term" value="F:oxidoreductase activity, acting on the aldehyde or oxo group of donors, NAD or NADP as acceptor"/>
    <property type="evidence" value="ECO:0007669"/>
    <property type="project" value="InterPro"/>
</dbReference>
<protein>
    <submittedName>
        <fullName evidence="9">Type I glyceraldehyde-3-phosphate dehydrogenase</fullName>
    </submittedName>
</protein>
<dbReference type="Gene3D" id="3.40.50.720">
    <property type="entry name" value="NAD(P)-binding Rossmann-like Domain"/>
    <property type="match status" value="1"/>
</dbReference>
<feature type="domain" description="Glyceraldehyde 3-phosphate dehydrogenase NAD(P) binding" evidence="8">
    <location>
        <begin position="2"/>
        <end position="158"/>
    </location>
</feature>
<dbReference type="Pfam" id="PF02800">
    <property type="entry name" value="Gp_dh_C"/>
    <property type="match status" value="1"/>
</dbReference>
<dbReference type="Gene3D" id="3.30.360.10">
    <property type="entry name" value="Dihydrodipicolinate Reductase, domain 2"/>
    <property type="match status" value="1"/>
</dbReference>
<feature type="binding site" evidence="4">
    <location>
        <begin position="157"/>
        <end position="159"/>
    </location>
    <ligand>
        <name>D-glyceraldehyde 3-phosphate</name>
        <dbReference type="ChEBI" id="CHEBI:59776"/>
    </ligand>
</feature>
<dbReference type="Pfam" id="PF00044">
    <property type="entry name" value="Gp_dh_N"/>
    <property type="match status" value="1"/>
</dbReference>
<dbReference type="PANTHER" id="PTHR43148">
    <property type="entry name" value="GLYCERALDEHYDE-3-PHOSPHATE DEHYDROGENASE 2"/>
    <property type="match status" value="1"/>
</dbReference>
<dbReference type="SUPFAM" id="SSF55347">
    <property type="entry name" value="Glyceraldehyde-3-phosphate dehydrogenase-like, C-terminal domain"/>
    <property type="match status" value="1"/>
</dbReference>